<dbReference type="InterPro" id="IPR036179">
    <property type="entry name" value="Ig-like_dom_sf"/>
</dbReference>
<dbReference type="PANTHER" id="PTHR45080:SF8">
    <property type="entry name" value="IG-LIKE DOMAIN-CONTAINING PROTEIN"/>
    <property type="match status" value="1"/>
</dbReference>
<dbReference type="GO" id="GO:0007156">
    <property type="term" value="P:homophilic cell adhesion via plasma membrane adhesion molecules"/>
    <property type="evidence" value="ECO:0007669"/>
    <property type="project" value="TreeGrafter"/>
</dbReference>
<dbReference type="EMBL" id="JADWDJ010000002">
    <property type="protein sequence ID" value="KAG5284983.1"/>
    <property type="molecule type" value="Genomic_DNA"/>
</dbReference>
<dbReference type="InterPro" id="IPR050958">
    <property type="entry name" value="Cell_Adh-Cytoskel_Orgn"/>
</dbReference>
<proteinExistence type="predicted"/>
<feature type="domain" description="Ig-like" evidence="3">
    <location>
        <begin position="53"/>
        <end position="122"/>
    </location>
</feature>
<evidence type="ECO:0000313" key="4">
    <source>
        <dbReference type="EMBL" id="KAG5284983.1"/>
    </source>
</evidence>
<dbReference type="InterPro" id="IPR007110">
    <property type="entry name" value="Ig-like_dom"/>
</dbReference>
<protein>
    <recommendedName>
        <fullName evidence="3">Ig-like domain-containing protein</fullName>
    </recommendedName>
</protein>
<keyword evidence="5" id="KW-1185">Reference proteome</keyword>
<evidence type="ECO:0000256" key="2">
    <source>
        <dbReference type="ARBA" id="ARBA00023157"/>
    </source>
</evidence>
<comment type="caution">
    <text evidence="4">The sequence shown here is derived from an EMBL/GenBank/DDBJ whole genome shotgun (WGS) entry which is preliminary data.</text>
</comment>
<dbReference type="PROSITE" id="PS50835">
    <property type="entry name" value="IG_LIKE"/>
    <property type="match status" value="1"/>
</dbReference>
<dbReference type="InterPro" id="IPR013098">
    <property type="entry name" value="Ig_I-set"/>
</dbReference>
<keyword evidence="2" id="KW-1015">Disulfide bond</keyword>
<dbReference type="GO" id="GO:0005886">
    <property type="term" value="C:plasma membrane"/>
    <property type="evidence" value="ECO:0007669"/>
    <property type="project" value="TreeGrafter"/>
</dbReference>
<dbReference type="InterPro" id="IPR013783">
    <property type="entry name" value="Ig-like_fold"/>
</dbReference>
<dbReference type="FunFam" id="2.60.40.10:FF:000636">
    <property type="entry name" value="Neural cell adhesion molecule 2"/>
    <property type="match status" value="1"/>
</dbReference>
<accession>A0AAV6HCS4</accession>
<organism evidence="4 5">
    <name type="scientific">Alosa alosa</name>
    <name type="common">allis shad</name>
    <dbReference type="NCBI Taxonomy" id="278164"/>
    <lineage>
        <taxon>Eukaryota</taxon>
        <taxon>Metazoa</taxon>
        <taxon>Chordata</taxon>
        <taxon>Craniata</taxon>
        <taxon>Vertebrata</taxon>
        <taxon>Euteleostomi</taxon>
        <taxon>Actinopterygii</taxon>
        <taxon>Neopterygii</taxon>
        <taxon>Teleostei</taxon>
        <taxon>Clupei</taxon>
        <taxon>Clupeiformes</taxon>
        <taxon>Clupeoidei</taxon>
        <taxon>Clupeidae</taxon>
        <taxon>Alosa</taxon>
    </lineage>
</organism>
<dbReference type="Proteomes" id="UP000823561">
    <property type="component" value="Chromosome 2"/>
</dbReference>
<dbReference type="AlphaFoldDB" id="A0AAV6HCS4"/>
<sequence length="122" mass="13424">MHPQTGCRQEKEATLCLTAPYHYLEVPEPEDSAGQRCALQDPEVIKAVINVLPSIRTRQTELNATADIGQSITLACDADGFPEPAVTWARDGVVLEENDKYAYKDDGSELVIHDVKKVDLGE</sequence>
<evidence type="ECO:0000259" key="3">
    <source>
        <dbReference type="PROSITE" id="PS50835"/>
    </source>
</evidence>
<dbReference type="Pfam" id="PF07679">
    <property type="entry name" value="I-set"/>
    <property type="match status" value="1"/>
</dbReference>
<gene>
    <name evidence="4" type="ORF">AALO_G00032700</name>
</gene>
<name>A0AAV6HCS4_9TELE</name>
<dbReference type="PANTHER" id="PTHR45080">
    <property type="entry name" value="CONTACTIN 5"/>
    <property type="match status" value="1"/>
</dbReference>
<keyword evidence="1" id="KW-0732">Signal</keyword>
<dbReference type="Gene3D" id="2.60.40.10">
    <property type="entry name" value="Immunoglobulins"/>
    <property type="match status" value="1"/>
</dbReference>
<dbReference type="SUPFAM" id="SSF48726">
    <property type="entry name" value="Immunoglobulin"/>
    <property type="match status" value="1"/>
</dbReference>
<evidence type="ECO:0000313" key="5">
    <source>
        <dbReference type="Proteomes" id="UP000823561"/>
    </source>
</evidence>
<evidence type="ECO:0000256" key="1">
    <source>
        <dbReference type="ARBA" id="ARBA00022729"/>
    </source>
</evidence>
<reference evidence="4" key="1">
    <citation type="submission" date="2020-10" db="EMBL/GenBank/DDBJ databases">
        <title>Chromosome-scale genome assembly of the Allis shad, Alosa alosa.</title>
        <authorList>
            <person name="Margot Z."/>
            <person name="Christophe K."/>
            <person name="Cabau C."/>
            <person name="Louis A."/>
            <person name="Berthelot C."/>
            <person name="Parey E."/>
            <person name="Roest Crollius H."/>
            <person name="Montfort J."/>
            <person name="Robinson-Rechavi M."/>
            <person name="Bucao C."/>
            <person name="Bouchez O."/>
            <person name="Gislard M."/>
            <person name="Lluch J."/>
            <person name="Milhes M."/>
            <person name="Lampietro C."/>
            <person name="Lopez Roques C."/>
            <person name="Donnadieu C."/>
            <person name="Braasch I."/>
            <person name="Desvignes T."/>
            <person name="Postlethwait J."/>
            <person name="Bobe J."/>
            <person name="Guiguen Y."/>
        </authorList>
    </citation>
    <scope>NUCLEOTIDE SEQUENCE</scope>
    <source>
        <strain evidence="4">M-15738</strain>
        <tissue evidence="4">Blood</tissue>
    </source>
</reference>